<protein>
    <submittedName>
        <fullName evidence="3">Phosphotransferase enzyme family protein</fullName>
    </submittedName>
</protein>
<feature type="domain" description="Aminoglycoside phosphotransferase" evidence="2">
    <location>
        <begin position="76"/>
        <end position="204"/>
    </location>
</feature>
<dbReference type="STRING" id="29539.SAMN02745716_1038"/>
<reference evidence="4" key="1">
    <citation type="submission" date="2016-10" db="EMBL/GenBank/DDBJ databases">
        <authorList>
            <person name="Varghese N."/>
            <person name="Submissions S."/>
        </authorList>
    </citation>
    <scope>NUCLEOTIDE SEQUENCE [LARGE SCALE GENOMIC DNA]</scope>
    <source>
        <strain evidence="4">ATCC 35263</strain>
    </source>
</reference>
<keyword evidence="3" id="KW-0808">Transferase</keyword>
<accession>A0A1H6FR85</accession>
<keyword evidence="4" id="KW-1185">Reference proteome</keyword>
<evidence type="ECO:0000313" key="3">
    <source>
        <dbReference type="EMBL" id="SEH12274.1"/>
    </source>
</evidence>
<feature type="region of interest" description="Disordered" evidence="1">
    <location>
        <begin position="45"/>
        <end position="66"/>
    </location>
</feature>
<dbReference type="InterPro" id="IPR051678">
    <property type="entry name" value="AGP_Transferase"/>
</dbReference>
<sequence length="321" mass="34232">MAALAAATGAAPRLLHFDAGEDTLVFERLPGVTLDSLLRDLAGSREQRTPAEGLRRSPACSSRHRQRRPPIAFLELVGALLGQALRSVHRLSLPPGEPSAQQPSQLAAVSVGAFGELGEGALSLLESWHRDAGLVDALARLGGPSRSARSRTSLVHGDLTADNVIVSFRDHDQPSVAIVDWELAGAGDPAWDVACVEADLVSRWLCTARPRPGRPAAEWLGGTEPLRAFALRAIEAFRSGYGAPDRDERASRLLGAALLMRALALADAGDERERVLARLVALVGKRLICAPREAARLFFKSRNGCEGALAAALRPIPVNDR</sequence>
<evidence type="ECO:0000259" key="2">
    <source>
        <dbReference type="Pfam" id="PF01636"/>
    </source>
</evidence>
<name>A0A1H6FR85_THEAL</name>
<dbReference type="InterPro" id="IPR008266">
    <property type="entry name" value="Tyr_kinase_AS"/>
</dbReference>
<gene>
    <name evidence="3" type="ORF">SAMN02745716_1038</name>
</gene>
<feature type="compositionally biased region" description="Basic and acidic residues" evidence="1">
    <location>
        <begin position="45"/>
        <end position="55"/>
    </location>
</feature>
<evidence type="ECO:0000256" key="1">
    <source>
        <dbReference type="SAM" id="MobiDB-lite"/>
    </source>
</evidence>
<dbReference type="Proteomes" id="UP000222056">
    <property type="component" value="Unassembled WGS sequence"/>
</dbReference>
<dbReference type="PANTHER" id="PTHR21310">
    <property type="entry name" value="AMINOGLYCOSIDE PHOSPHOTRANSFERASE-RELATED-RELATED"/>
    <property type="match status" value="1"/>
</dbReference>
<dbReference type="InterPro" id="IPR002575">
    <property type="entry name" value="Aminoglycoside_PTrfase"/>
</dbReference>
<organism evidence="3 4">
    <name type="scientific">Thermoleophilum album</name>
    <dbReference type="NCBI Taxonomy" id="29539"/>
    <lineage>
        <taxon>Bacteria</taxon>
        <taxon>Bacillati</taxon>
        <taxon>Actinomycetota</taxon>
        <taxon>Thermoleophilia</taxon>
        <taxon>Thermoleophilales</taxon>
        <taxon>Thermoleophilaceae</taxon>
        <taxon>Thermoleophilum</taxon>
    </lineage>
</organism>
<dbReference type="InterPro" id="IPR011009">
    <property type="entry name" value="Kinase-like_dom_sf"/>
</dbReference>
<evidence type="ECO:0000313" key="4">
    <source>
        <dbReference type="Proteomes" id="UP000222056"/>
    </source>
</evidence>
<dbReference type="SUPFAM" id="SSF56112">
    <property type="entry name" value="Protein kinase-like (PK-like)"/>
    <property type="match status" value="1"/>
</dbReference>
<dbReference type="EMBL" id="FNWJ01000001">
    <property type="protein sequence ID" value="SEH12274.1"/>
    <property type="molecule type" value="Genomic_DNA"/>
</dbReference>
<dbReference type="Gene3D" id="3.90.1200.10">
    <property type="match status" value="1"/>
</dbReference>
<proteinExistence type="predicted"/>
<dbReference type="PROSITE" id="PS00109">
    <property type="entry name" value="PROTEIN_KINASE_TYR"/>
    <property type="match status" value="1"/>
</dbReference>
<dbReference type="Pfam" id="PF01636">
    <property type="entry name" value="APH"/>
    <property type="match status" value="1"/>
</dbReference>
<dbReference type="AlphaFoldDB" id="A0A1H6FR85"/>
<dbReference type="GO" id="GO:0004672">
    <property type="term" value="F:protein kinase activity"/>
    <property type="evidence" value="ECO:0007669"/>
    <property type="project" value="InterPro"/>
</dbReference>